<organism evidence="2 3">
    <name type="scientific">Perkinsus olseni</name>
    <name type="common">Perkinsus atlanticus</name>
    <dbReference type="NCBI Taxonomy" id="32597"/>
    <lineage>
        <taxon>Eukaryota</taxon>
        <taxon>Sar</taxon>
        <taxon>Alveolata</taxon>
        <taxon>Perkinsozoa</taxon>
        <taxon>Perkinsea</taxon>
        <taxon>Perkinsida</taxon>
        <taxon>Perkinsidae</taxon>
        <taxon>Perkinsus</taxon>
    </lineage>
</organism>
<evidence type="ECO:0000256" key="1">
    <source>
        <dbReference type="SAM" id="MobiDB-lite"/>
    </source>
</evidence>
<sequence length="348" mass="37989">MSLFVSQSMHPPSSTDLSALFDPQSVKLGQAMGEDMNPSSGYSFKPSSDDVLSGGNSRKTKRPSRRSRSKTMMGEKSVRLGNNGRRLVRSAIAKALLEKPELREKCRRVATVKSATVKQLLRMCEIVGVREVAEEAIRAMDPSIDLEDPKLWAQVHEDDSPENRDVLTTNTFPLMANAPHKTVGLAVSGQSRSGFPDLVSMANNRVEDQRSRQKLGDTIADMHSMLGELAGHSRVESTPQDSDLNIFDNPLLHNKLQQQQQQQPQPQFPLFTSFLEGSGMAGSTSTSTSFSSGLPSWLSSPVSLSVSDPRRFSGFRLGEDTTPTSSSLSLALMLHNNEGPVVNVSPPH</sequence>
<accession>A0A7J6RHU2</accession>
<protein>
    <submittedName>
        <fullName evidence="2">Uncharacterized protein</fullName>
    </submittedName>
</protein>
<gene>
    <name evidence="2" type="ORF">FOZ62_027266</name>
</gene>
<feature type="compositionally biased region" description="Polar residues" evidence="1">
    <location>
        <begin position="37"/>
        <end position="46"/>
    </location>
</feature>
<evidence type="ECO:0000313" key="2">
    <source>
        <dbReference type="EMBL" id="KAF4719921.1"/>
    </source>
</evidence>
<reference evidence="2 3" key="1">
    <citation type="submission" date="2020-04" db="EMBL/GenBank/DDBJ databases">
        <title>Perkinsus olseni comparative genomics.</title>
        <authorList>
            <person name="Bogema D.R."/>
        </authorList>
    </citation>
    <scope>NUCLEOTIDE SEQUENCE [LARGE SCALE GENOMIC DNA]</scope>
    <source>
        <strain evidence="2">ATCC PRA-205</strain>
    </source>
</reference>
<dbReference type="EMBL" id="JABANM010022234">
    <property type="protein sequence ID" value="KAF4719921.1"/>
    <property type="molecule type" value="Genomic_DNA"/>
</dbReference>
<feature type="compositionally biased region" description="Basic residues" evidence="1">
    <location>
        <begin position="58"/>
        <end position="69"/>
    </location>
</feature>
<proteinExistence type="predicted"/>
<dbReference type="AlphaFoldDB" id="A0A7J6RHU2"/>
<comment type="caution">
    <text evidence="2">The sequence shown here is derived from an EMBL/GenBank/DDBJ whole genome shotgun (WGS) entry which is preliminary data.</text>
</comment>
<name>A0A7J6RHU2_PEROL</name>
<dbReference type="Proteomes" id="UP000574390">
    <property type="component" value="Unassembled WGS sequence"/>
</dbReference>
<feature type="region of interest" description="Disordered" evidence="1">
    <location>
        <begin position="30"/>
        <end position="74"/>
    </location>
</feature>
<evidence type="ECO:0000313" key="3">
    <source>
        <dbReference type="Proteomes" id="UP000574390"/>
    </source>
</evidence>